<dbReference type="VEuPathDB" id="FungiDB:H310_15086"/>
<accession>A0A024T808</accession>
<dbReference type="AlphaFoldDB" id="A0A024T808"/>
<name>A0A024T808_9STRA</name>
<proteinExistence type="predicted"/>
<organism evidence="1">
    <name type="scientific">Aphanomyces invadans</name>
    <dbReference type="NCBI Taxonomy" id="157072"/>
    <lineage>
        <taxon>Eukaryota</taxon>
        <taxon>Sar</taxon>
        <taxon>Stramenopiles</taxon>
        <taxon>Oomycota</taxon>
        <taxon>Saprolegniomycetes</taxon>
        <taxon>Saprolegniales</taxon>
        <taxon>Verrucalvaceae</taxon>
        <taxon>Aphanomyces</taxon>
    </lineage>
</organism>
<dbReference type="GeneID" id="20092136"/>
<gene>
    <name evidence="1" type="ORF">H310_15086</name>
</gene>
<sequence length="251" mass="27872">MPSAATTTWNFEEPAAIVPRENFWTLEDLEFARVRMDEVQFVDDSGEAFRMGGVGEATFEYVSDATSDVSVVDEADEAVKPARVFEANAYLTEFGRTHDDFEGHLVWMLNAVATMTIVAADERGFARYKDRMREGDPGWMLDVGHVDLCECETLLEYITVFVYSLLRPNAGRQNNRRVGWPTTVGALAGSLANIALARWSIYGRLSAELVARIAVRAGTRGECEMNRLRRQAVVRPSSISIAPPVVRSSAV</sequence>
<protein>
    <submittedName>
        <fullName evidence="1">Uncharacterized protein</fullName>
    </submittedName>
</protein>
<dbReference type="EMBL" id="KI914116">
    <property type="protein sequence ID" value="ETV90083.1"/>
    <property type="molecule type" value="Genomic_DNA"/>
</dbReference>
<evidence type="ECO:0000313" key="1">
    <source>
        <dbReference type="EMBL" id="ETV90083.1"/>
    </source>
</evidence>
<dbReference type="RefSeq" id="XP_008881284.1">
    <property type="nucleotide sequence ID" value="XM_008883062.1"/>
</dbReference>
<reference evidence="1" key="1">
    <citation type="submission" date="2013-12" db="EMBL/GenBank/DDBJ databases">
        <title>The Genome Sequence of Aphanomyces invadans NJM9701.</title>
        <authorList>
            <consortium name="The Broad Institute Genomics Platform"/>
            <person name="Russ C."/>
            <person name="Tyler B."/>
            <person name="van West P."/>
            <person name="Dieguez-Uribeondo J."/>
            <person name="Young S.K."/>
            <person name="Zeng Q."/>
            <person name="Gargeya S."/>
            <person name="Fitzgerald M."/>
            <person name="Abouelleil A."/>
            <person name="Alvarado L."/>
            <person name="Chapman S.B."/>
            <person name="Gainer-Dewar J."/>
            <person name="Goldberg J."/>
            <person name="Griggs A."/>
            <person name="Gujja S."/>
            <person name="Hansen M."/>
            <person name="Howarth C."/>
            <person name="Imamovic A."/>
            <person name="Ireland A."/>
            <person name="Larimer J."/>
            <person name="McCowan C."/>
            <person name="Murphy C."/>
            <person name="Pearson M."/>
            <person name="Poon T.W."/>
            <person name="Priest M."/>
            <person name="Roberts A."/>
            <person name="Saif S."/>
            <person name="Shea T."/>
            <person name="Sykes S."/>
            <person name="Wortman J."/>
            <person name="Nusbaum C."/>
            <person name="Birren B."/>
        </authorList>
    </citation>
    <scope>NUCLEOTIDE SEQUENCE [LARGE SCALE GENOMIC DNA]</scope>
    <source>
        <strain evidence="1">NJM9701</strain>
    </source>
</reference>